<dbReference type="OrthoDB" id="9843128at2"/>
<sequence length="151" mass="17145">MSKKPMTKRQSKNPVKNIEIAEKRTGSWTQALVTLVFILIPAIVMWVFLSKDFNAKPILSTGELWGVAVGFVGYALLVTLFLIWIQLIWIDTMNFTIPVSIVLMSILLSQNVVIWGRALIVIALIFTALPVNMFTIRFIEHKISKTNELKK</sequence>
<evidence type="ECO:0000313" key="2">
    <source>
        <dbReference type="EMBL" id="TCG11516.1"/>
    </source>
</evidence>
<feature type="transmembrane region" description="Helical" evidence="1">
    <location>
        <begin position="64"/>
        <end position="85"/>
    </location>
</feature>
<name>A0A4R0XLG0_9MOLU</name>
<accession>A0A4R0XLG0</accession>
<feature type="transmembrane region" description="Helical" evidence="1">
    <location>
        <begin position="31"/>
        <end position="49"/>
    </location>
</feature>
<comment type="caution">
    <text evidence="2">The sequence shown here is derived from an EMBL/GenBank/DDBJ whole genome shotgun (WGS) entry which is preliminary data.</text>
</comment>
<dbReference type="EMBL" id="PSZP01000006">
    <property type="protein sequence ID" value="TCG11516.1"/>
    <property type="molecule type" value="Genomic_DNA"/>
</dbReference>
<dbReference type="Proteomes" id="UP000291072">
    <property type="component" value="Unassembled WGS sequence"/>
</dbReference>
<dbReference type="RefSeq" id="WP_131613293.1">
    <property type="nucleotide sequence ID" value="NZ_PSZP01000006.1"/>
</dbReference>
<dbReference type="AlphaFoldDB" id="A0A4R0XLG0"/>
<evidence type="ECO:0000256" key="1">
    <source>
        <dbReference type="SAM" id="Phobius"/>
    </source>
</evidence>
<gene>
    <name evidence="2" type="ORF">C4B25_01475</name>
</gene>
<keyword evidence="1" id="KW-0472">Membrane</keyword>
<protein>
    <submittedName>
        <fullName evidence="2">Uncharacterized protein</fullName>
    </submittedName>
</protein>
<feature type="transmembrane region" description="Helical" evidence="1">
    <location>
        <begin position="92"/>
        <end position="108"/>
    </location>
</feature>
<evidence type="ECO:0000313" key="3">
    <source>
        <dbReference type="Proteomes" id="UP000291072"/>
    </source>
</evidence>
<dbReference type="NCBIfam" id="NF046002">
    <property type="entry name" value="MAG3450_fam"/>
    <property type="match status" value="1"/>
</dbReference>
<keyword evidence="1" id="KW-0812">Transmembrane</keyword>
<keyword evidence="1" id="KW-1133">Transmembrane helix</keyword>
<reference evidence="2 3" key="1">
    <citation type="submission" date="2018-02" db="EMBL/GenBank/DDBJ databases">
        <title>Mycoplasma marinum and Mycoplasma todarodis sp. nov., moderately halophilic and psychrotolerant mycoplasmas isolated from cephalopods.</title>
        <authorList>
            <person name="Viver T."/>
        </authorList>
    </citation>
    <scope>NUCLEOTIDE SEQUENCE [LARGE SCALE GENOMIC DNA]</scope>
    <source>
        <strain evidence="2 3">5H</strain>
    </source>
</reference>
<feature type="transmembrane region" description="Helical" evidence="1">
    <location>
        <begin position="114"/>
        <end position="135"/>
    </location>
</feature>
<organism evidence="2 3">
    <name type="scientific">Mycoplasma todarodis</name>
    <dbReference type="NCBI Taxonomy" id="1937191"/>
    <lineage>
        <taxon>Bacteria</taxon>
        <taxon>Bacillati</taxon>
        <taxon>Mycoplasmatota</taxon>
        <taxon>Mollicutes</taxon>
        <taxon>Mycoplasmataceae</taxon>
        <taxon>Mycoplasma</taxon>
    </lineage>
</organism>
<proteinExistence type="predicted"/>
<keyword evidence="3" id="KW-1185">Reference proteome</keyword>